<sequence length="143" mass="16073">MKQEAYVRQIVNGGLSPRNCLVELGASVYLLEQTRAYHADQDSRWFLPAGTLVRVSGMSYRLTDKGNIPLIVVQKDNADGVVYFALVSPDHLCYAECPADRVLEIYRTDLMLKLLAKHGYQDVVRVAALLQSYGINKLKEDLL</sequence>
<dbReference type="GeneID" id="24724986"/>
<reference evidence="1 2" key="1">
    <citation type="submission" date="2014-10" db="EMBL/GenBank/DDBJ databases">
        <authorList>
            <person name="Yang M."/>
            <person name="Han W."/>
        </authorList>
    </citation>
    <scope>NUCLEOTIDE SEQUENCE [LARGE SCALE GENOMIC DNA]</scope>
</reference>
<proteinExistence type="predicted"/>
<dbReference type="RefSeq" id="YP_009152589.1">
    <property type="nucleotide sequence ID" value="NC_027388.1"/>
</dbReference>
<dbReference type="KEGG" id="vg:24724986"/>
<dbReference type="EMBL" id="KM974184">
    <property type="protein sequence ID" value="AIX13242.1"/>
    <property type="molecule type" value="Genomic_DNA"/>
</dbReference>
<dbReference type="OrthoDB" id="12219at10239"/>
<name>A0A0A0YRN8_9CAUD</name>
<evidence type="ECO:0000313" key="1">
    <source>
        <dbReference type="EMBL" id="AIX13242.1"/>
    </source>
</evidence>
<organism evidence="1 2">
    <name type="scientific">Pseudomonas phage YH6</name>
    <dbReference type="NCBI Taxonomy" id="1566995"/>
    <lineage>
        <taxon>Viruses</taxon>
        <taxon>Duplodnaviria</taxon>
        <taxon>Heunggongvirae</taxon>
        <taxon>Uroviricota</taxon>
        <taxon>Caudoviricetes</taxon>
        <taxon>Schitoviridae</taxon>
        <taxon>Migulavirinae</taxon>
        <taxon>Litunavirus</taxon>
        <taxon>Litunavirus Yh6</taxon>
    </lineage>
</organism>
<gene>
    <name evidence="1" type="ORF">YH6_089</name>
</gene>
<dbReference type="Proteomes" id="UP000030328">
    <property type="component" value="Segment"/>
</dbReference>
<keyword evidence="2" id="KW-1185">Reference proteome</keyword>
<accession>A0A0A0YRN8</accession>
<protein>
    <submittedName>
        <fullName evidence="1">Uncharacterized protein</fullName>
    </submittedName>
</protein>
<evidence type="ECO:0000313" key="2">
    <source>
        <dbReference type="Proteomes" id="UP000030328"/>
    </source>
</evidence>